<feature type="domain" description="DUF1330" evidence="1">
    <location>
        <begin position="3"/>
        <end position="45"/>
    </location>
</feature>
<dbReference type="EMBL" id="JACJIA010000014">
    <property type="protein sequence ID" value="MBA8956179.1"/>
    <property type="molecule type" value="Genomic_DNA"/>
</dbReference>
<dbReference type="InterPro" id="IPR011008">
    <property type="entry name" value="Dimeric_a/b-barrel"/>
</dbReference>
<dbReference type="Proteomes" id="UP000572680">
    <property type="component" value="Unassembled WGS sequence"/>
</dbReference>
<protein>
    <submittedName>
        <fullName evidence="2">Uncharacterized protein (DUF1330 family)</fullName>
    </submittedName>
</protein>
<evidence type="ECO:0000313" key="2">
    <source>
        <dbReference type="EMBL" id="MBA8956179.1"/>
    </source>
</evidence>
<comment type="caution">
    <text evidence="2">The sequence shown here is derived from an EMBL/GenBank/DDBJ whole genome shotgun (WGS) entry which is preliminary data.</text>
</comment>
<reference evidence="2 3" key="1">
    <citation type="submission" date="2020-08" db="EMBL/GenBank/DDBJ databases">
        <title>Genomic Encyclopedia of Type Strains, Phase IV (KMG-IV): sequencing the most valuable type-strain genomes for metagenomic binning, comparative biology and taxonomic classification.</title>
        <authorList>
            <person name="Goeker M."/>
        </authorList>
    </citation>
    <scope>NUCLEOTIDE SEQUENCE [LARGE SCALE GENOMIC DNA]</scope>
    <source>
        <strain evidence="2 3">DSM 44197</strain>
    </source>
</reference>
<evidence type="ECO:0000259" key="1">
    <source>
        <dbReference type="Pfam" id="PF07045"/>
    </source>
</evidence>
<dbReference type="SUPFAM" id="SSF54909">
    <property type="entry name" value="Dimeric alpha+beta barrel"/>
    <property type="match status" value="1"/>
</dbReference>
<dbReference type="Gene3D" id="3.30.70.100">
    <property type="match status" value="1"/>
</dbReference>
<proteinExistence type="predicted"/>
<accession>A0A7W3LXK3</accession>
<dbReference type="Pfam" id="PF07045">
    <property type="entry name" value="DUF1330"/>
    <property type="match status" value="1"/>
</dbReference>
<name>A0A7W3LXK3_ACTNM</name>
<keyword evidence="3" id="KW-1185">Reference proteome</keyword>
<evidence type="ECO:0000313" key="3">
    <source>
        <dbReference type="Proteomes" id="UP000572680"/>
    </source>
</evidence>
<sequence>MEAPAISVILEFPGKQHVEAFYHPEEYTPPKEFRHSFADAGALILDV</sequence>
<gene>
    <name evidence="2" type="ORF">HNR61_007861</name>
</gene>
<dbReference type="AlphaFoldDB" id="A0A7W3LXK3"/>
<organism evidence="2 3">
    <name type="scientific">Actinomadura namibiensis</name>
    <dbReference type="NCBI Taxonomy" id="182080"/>
    <lineage>
        <taxon>Bacteria</taxon>
        <taxon>Bacillati</taxon>
        <taxon>Actinomycetota</taxon>
        <taxon>Actinomycetes</taxon>
        <taxon>Streptosporangiales</taxon>
        <taxon>Thermomonosporaceae</taxon>
        <taxon>Actinomadura</taxon>
    </lineage>
</organism>
<dbReference type="InterPro" id="IPR010753">
    <property type="entry name" value="DUF1330"/>
</dbReference>